<evidence type="ECO:0000313" key="2">
    <source>
        <dbReference type="EMBL" id="GAA1908314.1"/>
    </source>
</evidence>
<dbReference type="InterPro" id="IPR057170">
    <property type="entry name" value="DUF7848"/>
</dbReference>
<dbReference type="Proteomes" id="UP001501303">
    <property type="component" value="Unassembled WGS sequence"/>
</dbReference>
<evidence type="ECO:0000313" key="3">
    <source>
        <dbReference type="Proteomes" id="UP001501303"/>
    </source>
</evidence>
<organism evidence="2 3">
    <name type="scientific">Streptomyces sodiiphilus</name>
    <dbReference type="NCBI Taxonomy" id="226217"/>
    <lineage>
        <taxon>Bacteria</taxon>
        <taxon>Bacillati</taxon>
        <taxon>Actinomycetota</taxon>
        <taxon>Actinomycetes</taxon>
        <taxon>Kitasatosporales</taxon>
        <taxon>Streptomycetaceae</taxon>
        <taxon>Streptomyces</taxon>
    </lineage>
</organism>
<evidence type="ECO:0000259" key="1">
    <source>
        <dbReference type="Pfam" id="PF25232"/>
    </source>
</evidence>
<accession>A0ABN2P130</accession>
<reference evidence="2 3" key="1">
    <citation type="journal article" date="2019" name="Int. J. Syst. Evol. Microbiol.">
        <title>The Global Catalogue of Microorganisms (GCM) 10K type strain sequencing project: providing services to taxonomists for standard genome sequencing and annotation.</title>
        <authorList>
            <consortium name="The Broad Institute Genomics Platform"/>
            <consortium name="The Broad Institute Genome Sequencing Center for Infectious Disease"/>
            <person name="Wu L."/>
            <person name="Ma J."/>
        </authorList>
    </citation>
    <scope>NUCLEOTIDE SEQUENCE [LARGE SCALE GENOMIC DNA]</scope>
    <source>
        <strain evidence="2 3">JCM 13581</strain>
    </source>
</reference>
<keyword evidence="3" id="KW-1185">Reference proteome</keyword>
<protein>
    <recommendedName>
        <fullName evidence="1">DUF7848 domain-containing protein</fullName>
    </recommendedName>
</protein>
<gene>
    <name evidence="2" type="ORF">GCM10009716_17830</name>
</gene>
<proteinExistence type="predicted"/>
<dbReference type="EMBL" id="BAAAMJ010000015">
    <property type="protein sequence ID" value="GAA1908314.1"/>
    <property type="molecule type" value="Genomic_DNA"/>
</dbReference>
<comment type="caution">
    <text evidence="2">The sequence shown here is derived from an EMBL/GenBank/DDBJ whole genome shotgun (WGS) entry which is preliminary data.</text>
</comment>
<name>A0ABN2P130_9ACTN</name>
<dbReference type="Pfam" id="PF25232">
    <property type="entry name" value="DUF7848"/>
    <property type="match status" value="1"/>
</dbReference>
<sequence>MTRGWIGRRRWAIGPDTEPDREPEVYAVECAVCRARSSDEESERAAQDWIFEHARYRPAHHTYRLSTVRPWRAVMVP</sequence>
<dbReference type="RefSeq" id="WP_344260153.1">
    <property type="nucleotide sequence ID" value="NZ_BAAAMJ010000015.1"/>
</dbReference>
<feature type="domain" description="DUF7848" evidence="1">
    <location>
        <begin position="2"/>
        <end position="75"/>
    </location>
</feature>